<gene>
    <name evidence="4" type="ORF">ENN50_06655</name>
</gene>
<keyword evidence="1" id="KW-0812">Transmembrane</keyword>
<keyword evidence="1" id="KW-0472">Membrane</keyword>
<name>A0A831WV42_PROAE</name>
<dbReference type="Proteomes" id="UP000886335">
    <property type="component" value="Unassembled WGS sequence"/>
</dbReference>
<organism evidence="4">
    <name type="scientific">Prosthecochloris aestuarii</name>
    <dbReference type="NCBI Taxonomy" id="1102"/>
    <lineage>
        <taxon>Bacteria</taxon>
        <taxon>Pseudomonadati</taxon>
        <taxon>Chlorobiota</taxon>
        <taxon>Chlorobiia</taxon>
        <taxon>Chlorobiales</taxon>
        <taxon>Chlorobiaceae</taxon>
        <taxon>Prosthecochloris</taxon>
    </lineage>
</organism>
<feature type="chain" id="PRO_5032632006" evidence="2">
    <location>
        <begin position="24"/>
        <end position="346"/>
    </location>
</feature>
<dbReference type="Pfam" id="PF26514">
    <property type="entry name" value="DUF8173"/>
    <property type="match status" value="1"/>
</dbReference>
<evidence type="ECO:0000256" key="1">
    <source>
        <dbReference type="SAM" id="Phobius"/>
    </source>
</evidence>
<feature type="transmembrane region" description="Helical" evidence="1">
    <location>
        <begin position="288"/>
        <end position="308"/>
    </location>
</feature>
<keyword evidence="1" id="KW-1133">Transmembrane helix</keyword>
<evidence type="ECO:0000259" key="3">
    <source>
        <dbReference type="Pfam" id="PF26514"/>
    </source>
</evidence>
<accession>A0A831WV42</accession>
<feature type="signal peptide" evidence="2">
    <location>
        <begin position="1"/>
        <end position="23"/>
    </location>
</feature>
<protein>
    <submittedName>
        <fullName evidence="4">Polymer-forming cytoskeletal protein</fullName>
    </submittedName>
</protein>
<keyword evidence="2" id="KW-0732">Signal</keyword>
<feature type="domain" description="DUF8173" evidence="3">
    <location>
        <begin position="178"/>
        <end position="332"/>
    </location>
</feature>
<dbReference type="EMBL" id="DSBW01000146">
    <property type="protein sequence ID" value="HED31346.1"/>
    <property type="molecule type" value="Genomic_DNA"/>
</dbReference>
<dbReference type="AlphaFoldDB" id="A0A831WV42"/>
<dbReference type="InterPro" id="IPR058486">
    <property type="entry name" value="DUF8173"/>
</dbReference>
<feature type="transmembrane region" description="Helical" evidence="1">
    <location>
        <begin position="314"/>
        <end position="335"/>
    </location>
</feature>
<feature type="transmembrane region" description="Helical" evidence="1">
    <location>
        <begin position="187"/>
        <end position="208"/>
    </location>
</feature>
<comment type="caution">
    <text evidence="4">The sequence shown here is derived from an EMBL/GenBank/DDBJ whole genome shotgun (WGS) entry which is preliminary data.</text>
</comment>
<proteinExistence type="predicted"/>
<feature type="transmembrane region" description="Helical" evidence="1">
    <location>
        <begin position="229"/>
        <end position="249"/>
    </location>
</feature>
<reference evidence="4" key="1">
    <citation type="journal article" date="2020" name="mSystems">
        <title>Genome- and Community-Level Interaction Insights into Carbon Utilization and Element Cycling Functions of Hydrothermarchaeota in Hydrothermal Sediment.</title>
        <authorList>
            <person name="Zhou Z."/>
            <person name="Liu Y."/>
            <person name="Xu W."/>
            <person name="Pan J."/>
            <person name="Luo Z.H."/>
            <person name="Li M."/>
        </authorList>
    </citation>
    <scope>NUCLEOTIDE SEQUENCE [LARGE SCALE GENOMIC DNA]</scope>
    <source>
        <strain evidence="4">SpSt-1181</strain>
    </source>
</reference>
<feature type="transmembrane region" description="Helical" evidence="1">
    <location>
        <begin position="255"/>
        <end position="276"/>
    </location>
</feature>
<evidence type="ECO:0000313" key="4">
    <source>
        <dbReference type="EMBL" id="HED31346.1"/>
    </source>
</evidence>
<sequence length="346" mass="36848">MAAIVASLLALLLLFPSSGPGFHHGPDEQDDMNTWRTGSNVTIRADETVDEPLFVAALSVIVDGIIRKQSVLRGVYVEVNGILDAPAVITAASTKLEGTFQDSLTCYAANVVLSGTFNGDLVINAAHLSINPGARINGDLQYSAASLSGLEHAQIKGSVTQVQVEAPEQEIRQLLGKFRHSAAIGFLLWWVTSLAGLIVTGMIIHRFFPQFTLGVTETMQTEAWSSVGAGFAVLVATPVIAALLALSLVGLPLAFIAMSAYGMALYTSQVFGGIWLGRTIARQFRKTGNSPAEIPASLLTGALLIWIIRLVPVFGWLFTLLVLMLGFGAITRYLLASIRQAPAADD</sequence>
<evidence type="ECO:0000256" key="2">
    <source>
        <dbReference type="SAM" id="SignalP"/>
    </source>
</evidence>